<evidence type="ECO:0000256" key="1">
    <source>
        <dbReference type="SAM" id="MobiDB-lite"/>
    </source>
</evidence>
<name>A0A917F6X6_9HYPH</name>
<sequence>MDALPLSRTYTSGSSTFDRVELRDPTYVDYRRIGPVFDVQKGVVLRDREAVFAYVDALTTSPPIGALAVLNLGDTVALEEHILGFFINARRSRASPMNSSSGSDGIPDTSIP</sequence>
<comment type="caution">
    <text evidence="2">The sequence shown here is derived from an EMBL/GenBank/DDBJ whole genome shotgun (WGS) entry which is preliminary data.</text>
</comment>
<dbReference type="RefSeq" id="WP_188576873.1">
    <property type="nucleotide sequence ID" value="NZ_BMCT01000001.1"/>
</dbReference>
<proteinExistence type="predicted"/>
<keyword evidence="3" id="KW-1185">Reference proteome</keyword>
<gene>
    <name evidence="2" type="ORF">GCM10007301_15510</name>
</gene>
<evidence type="ECO:0000313" key="3">
    <source>
        <dbReference type="Proteomes" id="UP000606044"/>
    </source>
</evidence>
<organism evidence="2 3">
    <name type="scientific">Azorhizobium oxalatiphilum</name>
    <dbReference type="NCBI Taxonomy" id="980631"/>
    <lineage>
        <taxon>Bacteria</taxon>
        <taxon>Pseudomonadati</taxon>
        <taxon>Pseudomonadota</taxon>
        <taxon>Alphaproteobacteria</taxon>
        <taxon>Hyphomicrobiales</taxon>
        <taxon>Xanthobacteraceae</taxon>
        <taxon>Azorhizobium</taxon>
    </lineage>
</organism>
<reference evidence="2" key="2">
    <citation type="submission" date="2020-09" db="EMBL/GenBank/DDBJ databases">
        <authorList>
            <person name="Sun Q."/>
            <person name="Sedlacek I."/>
        </authorList>
    </citation>
    <scope>NUCLEOTIDE SEQUENCE</scope>
    <source>
        <strain evidence="2">CCM 7897</strain>
    </source>
</reference>
<dbReference type="Proteomes" id="UP000606044">
    <property type="component" value="Unassembled WGS sequence"/>
</dbReference>
<feature type="region of interest" description="Disordered" evidence="1">
    <location>
        <begin position="93"/>
        <end position="112"/>
    </location>
</feature>
<accession>A0A917F6X6</accession>
<dbReference type="AlphaFoldDB" id="A0A917F6X6"/>
<evidence type="ECO:0000313" key="2">
    <source>
        <dbReference type="EMBL" id="GGF56718.1"/>
    </source>
</evidence>
<protein>
    <submittedName>
        <fullName evidence="2">Uncharacterized protein</fullName>
    </submittedName>
</protein>
<reference evidence="2" key="1">
    <citation type="journal article" date="2014" name="Int. J. Syst. Evol. Microbiol.">
        <title>Complete genome sequence of Corynebacterium casei LMG S-19264T (=DSM 44701T), isolated from a smear-ripened cheese.</title>
        <authorList>
            <consortium name="US DOE Joint Genome Institute (JGI-PGF)"/>
            <person name="Walter F."/>
            <person name="Albersmeier A."/>
            <person name="Kalinowski J."/>
            <person name="Ruckert C."/>
        </authorList>
    </citation>
    <scope>NUCLEOTIDE SEQUENCE</scope>
    <source>
        <strain evidence="2">CCM 7897</strain>
    </source>
</reference>
<dbReference type="EMBL" id="BMCT01000001">
    <property type="protein sequence ID" value="GGF56718.1"/>
    <property type="molecule type" value="Genomic_DNA"/>
</dbReference>